<gene>
    <name evidence="4" type="ORF">A3B04_01565</name>
</gene>
<proteinExistence type="inferred from homology"/>
<dbReference type="GO" id="GO:0004347">
    <property type="term" value="F:glucose-6-phosphate isomerase activity"/>
    <property type="evidence" value="ECO:0007669"/>
    <property type="project" value="InterPro"/>
</dbReference>
<dbReference type="EMBL" id="MHNF01000031">
    <property type="protein sequence ID" value="OGZ40477.1"/>
    <property type="molecule type" value="Genomic_DNA"/>
</dbReference>
<feature type="domain" description="SIS" evidence="3">
    <location>
        <begin position="27"/>
        <end position="176"/>
    </location>
</feature>
<dbReference type="InterPro" id="IPR046348">
    <property type="entry name" value="SIS_dom_sf"/>
</dbReference>
<dbReference type="GO" id="GO:0097367">
    <property type="term" value="F:carbohydrate derivative binding"/>
    <property type="evidence" value="ECO:0007669"/>
    <property type="project" value="InterPro"/>
</dbReference>
<dbReference type="GO" id="GO:0005975">
    <property type="term" value="P:carbohydrate metabolic process"/>
    <property type="evidence" value="ECO:0007669"/>
    <property type="project" value="InterPro"/>
</dbReference>
<dbReference type="InterPro" id="IPR001347">
    <property type="entry name" value="SIS_dom"/>
</dbReference>
<keyword evidence="2 4" id="KW-0413">Isomerase</keyword>
<dbReference type="NCBIfam" id="TIGR02128">
    <property type="entry name" value="G6PI_arch"/>
    <property type="match status" value="1"/>
</dbReference>
<evidence type="ECO:0000313" key="5">
    <source>
        <dbReference type="Proteomes" id="UP000177126"/>
    </source>
</evidence>
<dbReference type="AlphaFoldDB" id="A0A1G2FRP3"/>
<dbReference type="Pfam" id="PF10432">
    <property type="entry name" value="bact-PGI_C"/>
    <property type="match status" value="1"/>
</dbReference>
<dbReference type="Proteomes" id="UP000177126">
    <property type="component" value="Unassembled WGS sequence"/>
</dbReference>
<dbReference type="CDD" id="cd05637">
    <property type="entry name" value="SIS_PGI_PMI_2"/>
    <property type="match status" value="1"/>
</dbReference>
<sequence length="335" mass="37722">MEVDKSNLRTVILNSVKQLTAPLTFFNELHLTRKPFNKVLICGMGGSALMGDFLVYFQTSGFASLAPKIPITTHRSYSLPDNADENTLIICISYSGQTEETISAFNKAIDSNFEVAGIACGGELAELFQKYITPWIKLPQDNIPPRTSLGYQLAAITRILMAYGLLNSDAQDVLTSLPEKIIPSDFETQAKMLCTKLGHKIPIIYSSQDNNTLARLWKIKFNENAKIPAFYNSLPELNHNEMVGWTKNLGSFSLLFLRDKDDLPRIKKRMELTANLLGLQNIPINFVDVVGEGPLEKVFWASSFSDWLSYYLALFYGIDPTPVEMVEEFKKRLKE</sequence>
<dbReference type="PROSITE" id="PS51464">
    <property type="entry name" value="SIS"/>
    <property type="match status" value="1"/>
</dbReference>
<organism evidence="4 5">
    <name type="scientific">Candidatus Portnoybacteria bacterium RIFCSPLOWO2_02_FULL_39_11</name>
    <dbReference type="NCBI Taxonomy" id="1802001"/>
    <lineage>
        <taxon>Bacteria</taxon>
        <taxon>Candidatus Portnoyibacteriota</taxon>
    </lineage>
</organism>
<evidence type="ECO:0000259" key="3">
    <source>
        <dbReference type="PROSITE" id="PS51464"/>
    </source>
</evidence>
<dbReference type="Gene3D" id="3.40.50.10490">
    <property type="entry name" value="Glucose-6-phosphate isomerase like protein, domain 1"/>
    <property type="match status" value="2"/>
</dbReference>
<comment type="similarity">
    <text evidence="1">Belongs to the PGI/PMI family.</text>
</comment>
<evidence type="ECO:0000313" key="4">
    <source>
        <dbReference type="EMBL" id="OGZ40477.1"/>
    </source>
</evidence>
<name>A0A1G2FRP3_9BACT</name>
<dbReference type="GO" id="GO:0004476">
    <property type="term" value="F:mannose-6-phosphate isomerase activity"/>
    <property type="evidence" value="ECO:0007669"/>
    <property type="project" value="InterPro"/>
</dbReference>
<dbReference type="GO" id="GO:1901135">
    <property type="term" value="P:carbohydrate derivative metabolic process"/>
    <property type="evidence" value="ECO:0007669"/>
    <property type="project" value="InterPro"/>
</dbReference>
<dbReference type="SUPFAM" id="SSF53697">
    <property type="entry name" value="SIS domain"/>
    <property type="match status" value="1"/>
</dbReference>
<evidence type="ECO:0000256" key="1">
    <source>
        <dbReference type="ARBA" id="ARBA00010523"/>
    </source>
</evidence>
<reference evidence="4 5" key="1">
    <citation type="journal article" date="2016" name="Nat. Commun.">
        <title>Thousands of microbial genomes shed light on interconnected biogeochemical processes in an aquifer system.</title>
        <authorList>
            <person name="Anantharaman K."/>
            <person name="Brown C.T."/>
            <person name="Hug L.A."/>
            <person name="Sharon I."/>
            <person name="Castelle C.J."/>
            <person name="Probst A.J."/>
            <person name="Thomas B.C."/>
            <person name="Singh A."/>
            <person name="Wilkins M.J."/>
            <person name="Karaoz U."/>
            <person name="Brodie E.L."/>
            <person name="Williams K.H."/>
            <person name="Hubbard S.S."/>
            <person name="Banfield J.F."/>
        </authorList>
    </citation>
    <scope>NUCLEOTIDE SEQUENCE [LARGE SCALE GENOMIC DNA]</scope>
</reference>
<evidence type="ECO:0000256" key="2">
    <source>
        <dbReference type="ARBA" id="ARBA00023235"/>
    </source>
</evidence>
<protein>
    <submittedName>
        <fullName evidence="4">Bifunctional phosphoglucose/phosphomannose isomerase</fullName>
    </submittedName>
</protein>
<dbReference type="InterPro" id="IPR019490">
    <property type="entry name" value="Glu6P/Mann6P_isomerase_C"/>
</dbReference>
<accession>A0A1G2FRP3</accession>
<comment type="caution">
    <text evidence="4">The sequence shown here is derived from an EMBL/GenBank/DDBJ whole genome shotgun (WGS) entry which is preliminary data.</text>
</comment>